<dbReference type="InterPro" id="IPR052897">
    <property type="entry name" value="Sec-Metab_Biosynth_Hydrolase"/>
</dbReference>
<name>A0A1L9PF73_ASPVE</name>
<reference evidence="3" key="1">
    <citation type="journal article" date="2017" name="Genome Biol.">
        <title>Comparative genomics reveals high biological diversity and specific adaptations in the industrially and medically important fungal genus Aspergillus.</title>
        <authorList>
            <person name="de Vries R.P."/>
            <person name="Riley R."/>
            <person name="Wiebenga A."/>
            <person name="Aguilar-Osorio G."/>
            <person name="Amillis S."/>
            <person name="Uchima C.A."/>
            <person name="Anderluh G."/>
            <person name="Asadollahi M."/>
            <person name="Askin M."/>
            <person name="Barry K."/>
            <person name="Battaglia E."/>
            <person name="Bayram O."/>
            <person name="Benocci T."/>
            <person name="Braus-Stromeyer S.A."/>
            <person name="Caldana C."/>
            <person name="Canovas D."/>
            <person name="Cerqueira G.C."/>
            <person name="Chen F."/>
            <person name="Chen W."/>
            <person name="Choi C."/>
            <person name="Clum A."/>
            <person name="Dos Santos R.A."/>
            <person name="Damasio A.R."/>
            <person name="Diallinas G."/>
            <person name="Emri T."/>
            <person name="Fekete E."/>
            <person name="Flipphi M."/>
            <person name="Freyberg S."/>
            <person name="Gallo A."/>
            <person name="Gournas C."/>
            <person name="Habgood R."/>
            <person name="Hainaut M."/>
            <person name="Harispe M.L."/>
            <person name="Henrissat B."/>
            <person name="Hilden K.S."/>
            <person name="Hope R."/>
            <person name="Hossain A."/>
            <person name="Karabika E."/>
            <person name="Karaffa L."/>
            <person name="Karanyi Z."/>
            <person name="Krasevec N."/>
            <person name="Kuo A."/>
            <person name="Kusch H."/>
            <person name="LaButti K."/>
            <person name="Lagendijk E.L."/>
            <person name="Lapidus A."/>
            <person name="Levasseur A."/>
            <person name="Lindquist E."/>
            <person name="Lipzen A."/>
            <person name="Logrieco A.F."/>
            <person name="MacCabe A."/>
            <person name="Maekelae M.R."/>
            <person name="Malavazi I."/>
            <person name="Melin P."/>
            <person name="Meyer V."/>
            <person name="Mielnichuk N."/>
            <person name="Miskei M."/>
            <person name="Molnar A.P."/>
            <person name="Mule G."/>
            <person name="Ngan C.Y."/>
            <person name="Orejas M."/>
            <person name="Orosz E."/>
            <person name="Ouedraogo J.P."/>
            <person name="Overkamp K.M."/>
            <person name="Park H.-S."/>
            <person name="Perrone G."/>
            <person name="Piumi F."/>
            <person name="Punt P.J."/>
            <person name="Ram A.F."/>
            <person name="Ramon A."/>
            <person name="Rauscher S."/>
            <person name="Record E."/>
            <person name="Riano-Pachon D.M."/>
            <person name="Robert V."/>
            <person name="Roehrig J."/>
            <person name="Ruller R."/>
            <person name="Salamov A."/>
            <person name="Salih N.S."/>
            <person name="Samson R.A."/>
            <person name="Sandor E."/>
            <person name="Sanguinetti M."/>
            <person name="Schuetze T."/>
            <person name="Sepcic K."/>
            <person name="Shelest E."/>
            <person name="Sherlock G."/>
            <person name="Sophianopoulou V."/>
            <person name="Squina F.M."/>
            <person name="Sun H."/>
            <person name="Susca A."/>
            <person name="Todd R.B."/>
            <person name="Tsang A."/>
            <person name="Unkles S.E."/>
            <person name="van de Wiele N."/>
            <person name="van Rossen-Uffink D."/>
            <person name="Oliveira J.V."/>
            <person name="Vesth T.C."/>
            <person name="Visser J."/>
            <person name="Yu J.-H."/>
            <person name="Zhou M."/>
            <person name="Andersen M.R."/>
            <person name="Archer D.B."/>
            <person name="Baker S.E."/>
            <person name="Benoit I."/>
            <person name="Brakhage A.A."/>
            <person name="Braus G.H."/>
            <person name="Fischer R."/>
            <person name="Frisvad J.C."/>
            <person name="Goldman G.H."/>
            <person name="Houbraken J."/>
            <person name="Oakley B."/>
            <person name="Pocsi I."/>
            <person name="Scazzocchio C."/>
            <person name="Seiboth B."/>
            <person name="vanKuyk P.A."/>
            <person name="Wortman J."/>
            <person name="Dyer P.S."/>
            <person name="Grigoriev I.V."/>
        </authorList>
    </citation>
    <scope>NUCLEOTIDE SEQUENCE [LARGE SCALE GENOMIC DNA]</scope>
    <source>
        <strain evidence="3">CBS 583.65</strain>
    </source>
</reference>
<protein>
    <recommendedName>
        <fullName evidence="1">AB hydrolase-1 domain-containing protein</fullName>
    </recommendedName>
</protein>
<dbReference type="PANTHER" id="PTHR37017:SF11">
    <property type="entry name" value="ESTERASE_LIPASE_THIOESTERASE DOMAIN-CONTAINING PROTEIN"/>
    <property type="match status" value="1"/>
</dbReference>
<keyword evidence="3" id="KW-1185">Reference proteome</keyword>
<evidence type="ECO:0000313" key="2">
    <source>
        <dbReference type="EMBL" id="OJJ00153.1"/>
    </source>
</evidence>
<dbReference type="SUPFAM" id="SSF53474">
    <property type="entry name" value="alpha/beta-Hydrolases"/>
    <property type="match status" value="1"/>
</dbReference>
<dbReference type="Pfam" id="PF12697">
    <property type="entry name" value="Abhydrolase_6"/>
    <property type="match status" value="1"/>
</dbReference>
<dbReference type="Proteomes" id="UP000184073">
    <property type="component" value="Unassembled WGS sequence"/>
</dbReference>
<dbReference type="GeneID" id="63724548"/>
<gene>
    <name evidence="2" type="ORF">ASPVEDRAFT_188870</name>
</gene>
<accession>A0A1L9PF73</accession>
<dbReference type="VEuPathDB" id="FungiDB:ASPVEDRAFT_188870"/>
<dbReference type="OrthoDB" id="1263307at2759"/>
<dbReference type="EMBL" id="KV878127">
    <property type="protein sequence ID" value="OJJ00153.1"/>
    <property type="molecule type" value="Genomic_DNA"/>
</dbReference>
<dbReference type="AlphaFoldDB" id="A0A1L9PF73"/>
<feature type="domain" description="AB hydrolase-1" evidence="1">
    <location>
        <begin position="11"/>
        <end position="233"/>
    </location>
</feature>
<evidence type="ECO:0000313" key="3">
    <source>
        <dbReference type="Proteomes" id="UP000184073"/>
    </source>
</evidence>
<dbReference type="InterPro" id="IPR029058">
    <property type="entry name" value="AB_hydrolase_fold"/>
</dbReference>
<evidence type="ECO:0000259" key="1">
    <source>
        <dbReference type="Pfam" id="PF12697"/>
    </source>
</evidence>
<proteinExistence type="predicted"/>
<dbReference type="InterPro" id="IPR000073">
    <property type="entry name" value="AB_hydrolase_1"/>
</dbReference>
<sequence length="243" mass="26273">MTTPTIVFSLGAWTKPSAFATLLEKGIPCETPPHPSVGSEPPTKTLQDDVSSLRSVLTRLIEAEGKDVIVVAHSYGGVVASCAVEGLSKTDRAAAGIRKPGGVCRVAYLAAFALDKGMSLVDMLGGELLPWMHADGDYVYCATDPSIAFHDLTLDDQKKWQSELVQTSRAVFFGPATYEPWGQIPVAYIICDEDGMLPPPVQEIMVDKMGEDCLTYRLKASHWPFLSIPDEMVGVLVDLAEKS</sequence>
<dbReference type="Gene3D" id="3.40.50.1820">
    <property type="entry name" value="alpha/beta hydrolase"/>
    <property type="match status" value="1"/>
</dbReference>
<dbReference type="STRING" id="1036611.A0A1L9PF73"/>
<dbReference type="RefSeq" id="XP_040665915.1">
    <property type="nucleotide sequence ID" value="XM_040809037.1"/>
</dbReference>
<organism evidence="2 3">
    <name type="scientific">Aspergillus versicolor CBS 583.65</name>
    <dbReference type="NCBI Taxonomy" id="1036611"/>
    <lineage>
        <taxon>Eukaryota</taxon>
        <taxon>Fungi</taxon>
        <taxon>Dikarya</taxon>
        <taxon>Ascomycota</taxon>
        <taxon>Pezizomycotina</taxon>
        <taxon>Eurotiomycetes</taxon>
        <taxon>Eurotiomycetidae</taxon>
        <taxon>Eurotiales</taxon>
        <taxon>Aspergillaceae</taxon>
        <taxon>Aspergillus</taxon>
        <taxon>Aspergillus subgen. Nidulantes</taxon>
    </lineage>
</organism>
<dbReference type="PANTHER" id="PTHR37017">
    <property type="entry name" value="AB HYDROLASE-1 DOMAIN-CONTAINING PROTEIN-RELATED"/>
    <property type="match status" value="1"/>
</dbReference>